<evidence type="ECO:0000256" key="5">
    <source>
        <dbReference type="ARBA" id="ARBA00023186"/>
    </source>
</evidence>
<dbReference type="InterPro" id="IPR000297">
    <property type="entry name" value="PPIase_PpiC"/>
</dbReference>
<dbReference type="EMBL" id="GL883079">
    <property type="protein sequence ID" value="EGF90766.1"/>
    <property type="molecule type" value="Genomic_DNA"/>
</dbReference>
<dbReference type="PANTHER" id="PTHR47637">
    <property type="entry name" value="CHAPERONE SURA"/>
    <property type="match status" value="1"/>
</dbReference>
<dbReference type="STRING" id="715226.ABI_37990"/>
<keyword evidence="3" id="KW-0574">Periplasm</keyword>
<feature type="domain" description="PpiC" evidence="11">
    <location>
        <begin position="200"/>
        <end position="299"/>
    </location>
</feature>
<dbReference type="eggNOG" id="COG0760">
    <property type="taxonomic scope" value="Bacteria"/>
</dbReference>
<evidence type="ECO:0000313" key="12">
    <source>
        <dbReference type="EMBL" id="EGF90766.1"/>
    </source>
</evidence>
<reference evidence="13" key="1">
    <citation type="submission" date="2011-03" db="EMBL/GenBank/DDBJ databases">
        <title>Draft genome sequence of Brevundimonas diminuta.</title>
        <authorList>
            <person name="Brown P.J.B."/>
            <person name="Buechlein A."/>
            <person name="Hemmerich C."/>
            <person name="Brun Y.V."/>
        </authorList>
    </citation>
    <scope>NUCLEOTIDE SEQUENCE [LARGE SCALE GENOMIC DNA]</scope>
    <source>
        <strain evidence="13">C19</strain>
    </source>
</reference>
<evidence type="ECO:0000256" key="3">
    <source>
        <dbReference type="ARBA" id="ARBA00022764"/>
    </source>
</evidence>
<dbReference type="InterPro" id="IPR050280">
    <property type="entry name" value="OMP_Chaperone_SurA"/>
</dbReference>
<evidence type="ECO:0000256" key="2">
    <source>
        <dbReference type="ARBA" id="ARBA00022729"/>
    </source>
</evidence>
<feature type="signal peptide" evidence="10">
    <location>
        <begin position="1"/>
        <end position="25"/>
    </location>
</feature>
<dbReference type="InterPro" id="IPR015391">
    <property type="entry name" value="SurA_N"/>
</dbReference>
<sequence>MYMHLLRSALLTTVATLAVAGAAVAQVPTPDTGVAAAASAPGYDQNAPAPNLPQLSEGMLISVNDDMITSYDLKQRMLLLIVTSGVQVTQENYAAFQQQAINGLVDERLQMQELDHWKVKVDDADINEELERMASQSGLTGEQLLTELKKVGIEPATLKSQIRAETGWSRLVGGRYQSNAKVGSAQVDGTMDRIVADGQKQQYLVAEIFLDPAQAGGIENAQKGAQQLYNQLQARAAPFQAVARQFSNAPSAAQGGDAGWLVADNLDPAIEVALAAAQPGEMTPPITTEDGVYIYLLRQKTTGDGDMVMHLKQAAIPLAPNASESEVANAQSALLSFRSKVSSCDALDEAKVPGNIQVVDLGEAQLSTLLPDYVATLKPLKGKQVSQPVRNSQFMNVVYVCDRRLAGENALTREQVESQLVNTRLAMLGKRYLRELRGSATIENH</sequence>
<dbReference type="Pfam" id="PF09312">
    <property type="entry name" value="SurA_N"/>
    <property type="match status" value="1"/>
</dbReference>
<dbReference type="InterPro" id="IPR046357">
    <property type="entry name" value="PPIase_dom_sf"/>
</dbReference>
<dbReference type="PROSITE" id="PS50198">
    <property type="entry name" value="PPIC_PPIASE_2"/>
    <property type="match status" value="1"/>
</dbReference>
<protein>
    <recommendedName>
        <fullName evidence="1">Parvulin-like PPIase</fullName>
    </recommendedName>
    <alternativeName>
        <fullName evidence="7">Peptidyl-prolyl cis-trans isomerase plp</fullName>
    </alternativeName>
    <alternativeName>
        <fullName evidence="8">Rotamase plp</fullName>
    </alternativeName>
</protein>
<evidence type="ECO:0000256" key="6">
    <source>
        <dbReference type="ARBA" id="ARBA00023235"/>
    </source>
</evidence>
<name>F4QRC9_9CAUL</name>
<dbReference type="HOGENOM" id="CLU_034646_11_4_5"/>
<proteinExistence type="predicted"/>
<keyword evidence="4 9" id="KW-0697">Rotamase</keyword>
<keyword evidence="5" id="KW-0143">Chaperone</keyword>
<keyword evidence="13" id="KW-1185">Reference proteome</keyword>
<dbReference type="InterPro" id="IPR027304">
    <property type="entry name" value="Trigger_fact/SurA_dom_sf"/>
</dbReference>
<organism evidence="12 13">
    <name type="scientific">Asticcacaulis biprosthecium C19</name>
    <dbReference type="NCBI Taxonomy" id="715226"/>
    <lineage>
        <taxon>Bacteria</taxon>
        <taxon>Pseudomonadati</taxon>
        <taxon>Pseudomonadota</taxon>
        <taxon>Alphaproteobacteria</taxon>
        <taxon>Caulobacterales</taxon>
        <taxon>Caulobacteraceae</taxon>
        <taxon>Asticcacaulis</taxon>
    </lineage>
</organism>
<evidence type="ECO:0000256" key="9">
    <source>
        <dbReference type="PROSITE-ProRule" id="PRU00278"/>
    </source>
</evidence>
<dbReference type="AlphaFoldDB" id="F4QRC9"/>
<dbReference type="OrthoDB" id="9791746at2"/>
<accession>F4QRC9</accession>
<keyword evidence="2 10" id="KW-0732">Signal</keyword>
<evidence type="ECO:0000256" key="4">
    <source>
        <dbReference type="ARBA" id="ARBA00023110"/>
    </source>
</evidence>
<evidence type="ECO:0000256" key="7">
    <source>
        <dbReference type="ARBA" id="ARBA00030642"/>
    </source>
</evidence>
<dbReference type="Pfam" id="PF00639">
    <property type="entry name" value="Rotamase"/>
    <property type="match status" value="1"/>
</dbReference>
<feature type="chain" id="PRO_5007914055" description="Parvulin-like PPIase" evidence="10">
    <location>
        <begin position="26"/>
        <end position="445"/>
    </location>
</feature>
<dbReference type="PANTHER" id="PTHR47637:SF1">
    <property type="entry name" value="CHAPERONE SURA"/>
    <property type="match status" value="1"/>
</dbReference>
<evidence type="ECO:0000256" key="10">
    <source>
        <dbReference type="SAM" id="SignalP"/>
    </source>
</evidence>
<dbReference type="SUPFAM" id="SSF109998">
    <property type="entry name" value="Triger factor/SurA peptide-binding domain-like"/>
    <property type="match status" value="1"/>
</dbReference>
<dbReference type="Gene3D" id="1.10.4030.10">
    <property type="entry name" value="Porin chaperone SurA, peptide-binding domain"/>
    <property type="match status" value="1"/>
</dbReference>
<keyword evidence="6 9" id="KW-0413">Isomerase</keyword>
<gene>
    <name evidence="12" type="ORF">ABI_37990</name>
</gene>
<evidence type="ECO:0000259" key="11">
    <source>
        <dbReference type="PROSITE" id="PS50198"/>
    </source>
</evidence>
<dbReference type="SUPFAM" id="SSF54534">
    <property type="entry name" value="FKBP-like"/>
    <property type="match status" value="1"/>
</dbReference>
<dbReference type="Proteomes" id="UP000006512">
    <property type="component" value="Unassembled WGS sequence"/>
</dbReference>
<evidence type="ECO:0000256" key="1">
    <source>
        <dbReference type="ARBA" id="ARBA00018370"/>
    </source>
</evidence>
<evidence type="ECO:0000313" key="13">
    <source>
        <dbReference type="Proteomes" id="UP000006512"/>
    </source>
</evidence>
<dbReference type="Gene3D" id="3.10.50.40">
    <property type="match status" value="1"/>
</dbReference>
<dbReference type="GO" id="GO:0003755">
    <property type="term" value="F:peptidyl-prolyl cis-trans isomerase activity"/>
    <property type="evidence" value="ECO:0007669"/>
    <property type="project" value="UniProtKB-KW"/>
</dbReference>
<evidence type="ECO:0000256" key="8">
    <source>
        <dbReference type="ARBA" id="ARBA00031484"/>
    </source>
</evidence>